<evidence type="ECO:0000313" key="2">
    <source>
        <dbReference type="Proteomes" id="UP000007939"/>
    </source>
</evidence>
<accession>F4GI87</accession>
<protein>
    <recommendedName>
        <fullName evidence="3">DUF721 domain-containing protein</fullName>
    </recommendedName>
</protein>
<reference evidence="2" key="1">
    <citation type="submission" date="2011-04" db="EMBL/GenBank/DDBJ databases">
        <title>The complete genome of Spirochaeta coccoides DSM 17374.</title>
        <authorList>
            <person name="Lucas S."/>
            <person name="Copeland A."/>
            <person name="Lapidus A."/>
            <person name="Bruce D."/>
            <person name="Goodwin L."/>
            <person name="Pitluck S."/>
            <person name="Peters L."/>
            <person name="Kyrpides N."/>
            <person name="Mavromatis K."/>
            <person name="Pagani I."/>
            <person name="Ivanova N."/>
            <person name="Ovchinnikova G."/>
            <person name="Lu M."/>
            <person name="Detter J.C."/>
            <person name="Tapia R."/>
            <person name="Han C."/>
            <person name="Land M."/>
            <person name="Hauser L."/>
            <person name="Markowitz V."/>
            <person name="Cheng J.-F."/>
            <person name="Hugenholtz P."/>
            <person name="Woyke T."/>
            <person name="Wu D."/>
            <person name="Spring S."/>
            <person name="Schroeder M."/>
            <person name="Brambilla E."/>
            <person name="Klenk H.-P."/>
            <person name="Eisen J.A."/>
        </authorList>
    </citation>
    <scope>NUCLEOTIDE SEQUENCE [LARGE SCALE GENOMIC DNA]</scope>
    <source>
        <strain evidence="2">ATCC BAA-1237 / DSM 17374 / SPN1</strain>
    </source>
</reference>
<sequence length="109" mass="12515">MKGKQEQDRRLSRKVTDFFMLSESIDAVLKKHNLTENPYMVLCRHWDSLLDVQAKGKSRVADLKGSNLVIEVIHPAWGSVIEIKKARIIADIQEKYPGLNINNLKIVMK</sequence>
<dbReference type="HOGENOM" id="CLU_2182249_0_0_12"/>
<dbReference type="KEGG" id="scc:Spico_0004"/>
<dbReference type="STRING" id="760011.Spico_0004"/>
<keyword evidence="2" id="KW-1185">Reference proteome</keyword>
<gene>
    <name evidence="1" type="ordered locus">Spico_0004</name>
</gene>
<name>F4GI87_PARC1</name>
<evidence type="ECO:0000313" key="1">
    <source>
        <dbReference type="EMBL" id="AEC01246.1"/>
    </source>
</evidence>
<dbReference type="Pfam" id="PF05258">
    <property type="entry name" value="DciA"/>
    <property type="match status" value="1"/>
</dbReference>
<reference evidence="1 2" key="2">
    <citation type="journal article" date="2012" name="Stand. Genomic Sci.">
        <title>Complete genome sequence of the termite hindgut bacterium Spirochaeta coccoides type strain (SPN1(T)), reclassification in the genus Sphaerochaeta as Sphaerochaeta coccoides comb. nov. and emendations of the family Spirochaetaceae and the genus Sphaerochaeta.</title>
        <authorList>
            <person name="Abt B."/>
            <person name="Han C."/>
            <person name="Scheuner C."/>
            <person name="Lu M."/>
            <person name="Lapidus A."/>
            <person name="Nolan M."/>
            <person name="Lucas S."/>
            <person name="Hammon N."/>
            <person name="Deshpande S."/>
            <person name="Cheng J.F."/>
            <person name="Tapia R."/>
            <person name="Goodwin L.A."/>
            <person name="Pitluck S."/>
            <person name="Liolios K."/>
            <person name="Pagani I."/>
            <person name="Ivanova N."/>
            <person name="Mavromatis K."/>
            <person name="Mikhailova N."/>
            <person name="Huntemann M."/>
            <person name="Pati A."/>
            <person name="Chen A."/>
            <person name="Palaniappan K."/>
            <person name="Land M."/>
            <person name="Hauser L."/>
            <person name="Brambilla E.M."/>
            <person name="Rohde M."/>
            <person name="Spring S."/>
            <person name="Gronow S."/>
            <person name="Goker M."/>
            <person name="Woyke T."/>
            <person name="Bristow J."/>
            <person name="Eisen J.A."/>
            <person name="Markowitz V."/>
            <person name="Hugenholtz P."/>
            <person name="Kyrpides N.C."/>
            <person name="Klenk H.P."/>
            <person name="Detter J.C."/>
        </authorList>
    </citation>
    <scope>NUCLEOTIDE SEQUENCE [LARGE SCALE GENOMIC DNA]</scope>
    <source>
        <strain evidence="2">ATCC BAA-1237 / DSM 17374 / SPN1</strain>
    </source>
</reference>
<proteinExistence type="predicted"/>
<dbReference type="AlphaFoldDB" id="F4GI87"/>
<dbReference type="InterPro" id="IPR007922">
    <property type="entry name" value="DciA-like"/>
</dbReference>
<evidence type="ECO:0008006" key="3">
    <source>
        <dbReference type="Google" id="ProtNLM"/>
    </source>
</evidence>
<organism evidence="1 2">
    <name type="scientific">Parasphaerochaeta coccoides (strain ATCC BAA-1237 / DSM 17374 / SPN1)</name>
    <name type="common">Sphaerochaeta coccoides</name>
    <dbReference type="NCBI Taxonomy" id="760011"/>
    <lineage>
        <taxon>Bacteria</taxon>
        <taxon>Pseudomonadati</taxon>
        <taxon>Spirochaetota</taxon>
        <taxon>Spirochaetia</taxon>
        <taxon>Spirochaetales</taxon>
        <taxon>Sphaerochaetaceae</taxon>
        <taxon>Parasphaerochaeta</taxon>
    </lineage>
</organism>
<dbReference type="EMBL" id="CP002659">
    <property type="protein sequence ID" value="AEC01246.1"/>
    <property type="molecule type" value="Genomic_DNA"/>
</dbReference>
<dbReference type="RefSeq" id="WP_013738642.1">
    <property type="nucleotide sequence ID" value="NC_015436.1"/>
</dbReference>
<dbReference type="Proteomes" id="UP000007939">
    <property type="component" value="Chromosome"/>
</dbReference>